<dbReference type="Proteomes" id="UP001596500">
    <property type="component" value="Unassembled WGS sequence"/>
</dbReference>
<dbReference type="Gene3D" id="3.30.300.30">
    <property type="match status" value="1"/>
</dbReference>
<dbReference type="PANTHER" id="PTHR22754">
    <property type="entry name" value="DISCO-INTERACTING PROTEIN 2 DIP2 -RELATED"/>
    <property type="match status" value="1"/>
</dbReference>
<evidence type="ECO:0000256" key="2">
    <source>
        <dbReference type="ARBA" id="ARBA00022598"/>
    </source>
</evidence>
<dbReference type="InterPro" id="IPR000873">
    <property type="entry name" value="AMP-dep_synth/lig_dom"/>
</dbReference>
<organism evidence="8 9">
    <name type="scientific">Laceyella putida</name>
    <dbReference type="NCBI Taxonomy" id="110101"/>
    <lineage>
        <taxon>Bacteria</taxon>
        <taxon>Bacillati</taxon>
        <taxon>Bacillota</taxon>
        <taxon>Bacilli</taxon>
        <taxon>Bacillales</taxon>
        <taxon>Thermoactinomycetaceae</taxon>
        <taxon>Laceyella</taxon>
    </lineage>
</organism>
<comment type="caution">
    <text evidence="8">The sequence shown here is derived from an EMBL/GenBank/DDBJ whole genome shotgun (WGS) entry which is preliminary data.</text>
</comment>
<keyword evidence="5" id="KW-0812">Transmembrane</keyword>
<dbReference type="InterPro" id="IPR025110">
    <property type="entry name" value="AMP-bd_C"/>
</dbReference>
<keyword evidence="9" id="KW-1185">Reference proteome</keyword>
<keyword evidence="5" id="KW-1133">Transmembrane helix</keyword>
<dbReference type="Pfam" id="PF00501">
    <property type="entry name" value="AMP-binding"/>
    <property type="match status" value="1"/>
</dbReference>
<dbReference type="SUPFAM" id="SSF56801">
    <property type="entry name" value="Acetyl-CoA synthetase-like"/>
    <property type="match status" value="1"/>
</dbReference>
<evidence type="ECO:0000256" key="1">
    <source>
        <dbReference type="ARBA" id="ARBA00006432"/>
    </source>
</evidence>
<keyword evidence="5" id="KW-0472">Membrane</keyword>
<name>A0ABW2RHU0_9BACL</name>
<dbReference type="Pfam" id="PF23024">
    <property type="entry name" value="AMP-dom_DIP2-like"/>
    <property type="match status" value="1"/>
</dbReference>
<proteinExistence type="inferred from homology"/>
<evidence type="ECO:0000256" key="4">
    <source>
        <dbReference type="ARBA" id="ARBA00023098"/>
    </source>
</evidence>
<dbReference type="EMBL" id="JBHTBW010000013">
    <property type="protein sequence ID" value="MFC7440520.1"/>
    <property type="molecule type" value="Genomic_DNA"/>
</dbReference>
<evidence type="ECO:0000313" key="9">
    <source>
        <dbReference type="Proteomes" id="UP001596500"/>
    </source>
</evidence>
<evidence type="ECO:0000259" key="7">
    <source>
        <dbReference type="Pfam" id="PF23024"/>
    </source>
</evidence>
<evidence type="ECO:0000313" key="8">
    <source>
        <dbReference type="EMBL" id="MFC7440520.1"/>
    </source>
</evidence>
<dbReference type="PANTHER" id="PTHR22754:SF32">
    <property type="entry name" value="DISCO-INTERACTING PROTEIN 2"/>
    <property type="match status" value="1"/>
</dbReference>
<reference evidence="9" key="1">
    <citation type="journal article" date="2019" name="Int. J. Syst. Evol. Microbiol.">
        <title>The Global Catalogue of Microorganisms (GCM) 10K type strain sequencing project: providing services to taxonomists for standard genome sequencing and annotation.</title>
        <authorList>
            <consortium name="The Broad Institute Genomics Platform"/>
            <consortium name="The Broad Institute Genome Sequencing Center for Infectious Disease"/>
            <person name="Wu L."/>
            <person name="Ma J."/>
        </authorList>
    </citation>
    <scope>NUCLEOTIDE SEQUENCE [LARGE SCALE GENOMIC DNA]</scope>
    <source>
        <strain evidence="9">CGMCC 1.12942</strain>
    </source>
</reference>
<dbReference type="RefSeq" id="WP_379863801.1">
    <property type="nucleotide sequence ID" value="NZ_JBHTBW010000013.1"/>
</dbReference>
<protein>
    <submittedName>
        <fullName evidence="8">Fatty acyl-AMP ligase</fullName>
    </submittedName>
</protein>
<dbReference type="InterPro" id="IPR040097">
    <property type="entry name" value="FAAL/FAAC"/>
</dbReference>
<accession>A0ABW2RHU0</accession>
<feature type="transmembrane region" description="Helical" evidence="5">
    <location>
        <begin position="69"/>
        <end position="97"/>
    </location>
</feature>
<dbReference type="InterPro" id="IPR042099">
    <property type="entry name" value="ANL_N_sf"/>
</dbReference>
<dbReference type="Gene3D" id="3.40.50.12780">
    <property type="entry name" value="N-terminal domain of ligase-like"/>
    <property type="match status" value="1"/>
</dbReference>
<keyword evidence="2 8" id="KW-0436">Ligase</keyword>
<keyword evidence="3" id="KW-0276">Fatty acid metabolism</keyword>
<evidence type="ECO:0000259" key="6">
    <source>
        <dbReference type="Pfam" id="PF00501"/>
    </source>
</evidence>
<dbReference type="InterPro" id="IPR045851">
    <property type="entry name" value="AMP-bd_C_sf"/>
</dbReference>
<evidence type="ECO:0000256" key="3">
    <source>
        <dbReference type="ARBA" id="ARBA00022832"/>
    </source>
</evidence>
<evidence type="ECO:0000256" key="5">
    <source>
        <dbReference type="SAM" id="Phobius"/>
    </source>
</evidence>
<comment type="similarity">
    <text evidence="1">Belongs to the ATP-dependent AMP-binding enzyme family.</text>
</comment>
<dbReference type="GO" id="GO:0016874">
    <property type="term" value="F:ligase activity"/>
    <property type="evidence" value="ECO:0007669"/>
    <property type="project" value="UniProtKB-KW"/>
</dbReference>
<gene>
    <name evidence="8" type="ORF">ACFQNG_05070</name>
</gene>
<feature type="domain" description="AMP-dependent synthetase/ligase" evidence="6">
    <location>
        <begin position="17"/>
        <end position="414"/>
    </location>
</feature>
<keyword evidence="4" id="KW-0443">Lipid metabolism</keyword>
<dbReference type="CDD" id="cd05931">
    <property type="entry name" value="FAAL"/>
    <property type="match status" value="1"/>
</dbReference>
<feature type="domain" description="AMP-binding enzyme C-terminal" evidence="7">
    <location>
        <begin position="457"/>
        <end position="583"/>
    </location>
</feature>
<sequence>MSTNQPSPLFSNMVEMLQKQAEKYGDKKAFIYLVNGETSHFLTYRELDARARIVASFLQKKGVARGERALLVFPSGLDFIYTFFGCLYAGVIAVPAYPPNKHVDRLQAIAVDAKANVALTTSKIIKGMKTRLSSVRGLDGLEWLASDEITRTEENRYDPISIDQAETAFLQYTSGSAGSPKGVVLNHTNLVSNVHMLHTGSQSEDSWTVVTWLPMYHDMGMIGTILQPLYTGATCIVMAPVEFLQKPYHWLKALSDYRAEYSGAPNFAYDLCVARISDEQMKTLDLSHWKIAFSGAEPVRHHTVARFIEKFSACGFKPESFYPTFGLAETTLMVTGAGVEDPPRFHTVDAEALKQDRVVAADETTKETLTFVGCGHPWFDTQVRIVHPETWEMCGEGEVGEIWVAGSIVAQGYWNRPDATEETFHVRIKDTGEGPFLRTGDLGYVHNGHLFITGRLKEVIIIRGKNHYPQDLEFTAEQSHPALIQNASAAFSILEKGEERLVIVAELNRHYHLDTEPPETVHPGRLSLSKKEVLRSVRQSISECHELQVYDLVLIPQGKMMKTSSGKIQRRAMKQAYLDRSLERLDG</sequence>